<keyword evidence="5" id="KW-1185">Reference proteome</keyword>
<evidence type="ECO:0000313" key="5">
    <source>
        <dbReference type="Proteomes" id="UP001396898"/>
    </source>
</evidence>
<evidence type="ECO:0000256" key="1">
    <source>
        <dbReference type="ARBA" id="ARBA00022737"/>
    </source>
</evidence>
<dbReference type="Gene3D" id="1.25.40.10">
    <property type="entry name" value="Tetratricopeptide repeat domain"/>
    <property type="match status" value="2"/>
</dbReference>
<dbReference type="Proteomes" id="UP001396898">
    <property type="component" value="Unassembled WGS sequence"/>
</dbReference>
<sequence length="651" mass="72774">MPGERVVADGLWRCLCPSVDAKALSKALQQPLVLPIRTPTILDRAHGAYAGPACTRGYRTETSPERVLNKASNLLKMPPRVHRKPTSLVRHPNRRQSRAQDAYERYFDRMAKRLPEIPRVLLAGTPPSDSDLERIDTSTLLRALQELLTAQWQYHCIAAIVEHLVAKRGMKPDAFLYECLIKVNVDPKYGSAEIVGKLLNEMVSAGCLPNSAVYHGVLEVLAVHPDYVLRTKVLRDMKQAWIEPTFQGLVAVTVGLLRDGQYELALEKLEALNTGDMDVPPWLYDIFIYTFTNMGMHAEALMIVQHRLRDPELGVAGNMWYALLEAFSRDSYYDGVSYIWERKVAPAILVPSDGMVLDVLNTASRNGDAGLAAEALDMLSKRGKKLELHHFEPLMEIHARENDLKRAFLTLGLMAKAGLQPDLSSTREIYAVLRDSPEKTEEAIAILLEIGINDQIPMTAFNVVLEAKLQHGGFKSGLDTYRSVRRISASPPNLATFHLLLSRCTLLKSLQFILAEMEGFSVKPDSYAWNRTLLICTLNPQYEHAFRYLDLAKSRAIDGEVGDWWMDRDTALALIRRCIIAEDGRVQGLIATCKERGMETIESDVRDLIYRLQQGQDPGNEQLQEPAMGPAETVLPVSPASPELIAQGSSN</sequence>
<gene>
    <name evidence="4" type="ORF">PG991_002851</name>
</gene>
<organism evidence="4 5">
    <name type="scientific">Apiospora marii</name>
    <dbReference type="NCBI Taxonomy" id="335849"/>
    <lineage>
        <taxon>Eukaryota</taxon>
        <taxon>Fungi</taxon>
        <taxon>Dikarya</taxon>
        <taxon>Ascomycota</taxon>
        <taxon>Pezizomycotina</taxon>
        <taxon>Sordariomycetes</taxon>
        <taxon>Xylariomycetidae</taxon>
        <taxon>Amphisphaeriales</taxon>
        <taxon>Apiosporaceae</taxon>
        <taxon>Apiospora</taxon>
    </lineage>
</organism>
<evidence type="ECO:0000259" key="3">
    <source>
        <dbReference type="Pfam" id="PF23276"/>
    </source>
</evidence>
<dbReference type="InterPro" id="IPR057027">
    <property type="entry name" value="TPR_mt"/>
</dbReference>
<dbReference type="PANTHER" id="PTHR47447:SF25">
    <property type="entry name" value="SAP DOMAIN-CONTAINING PROTEIN"/>
    <property type="match status" value="1"/>
</dbReference>
<protein>
    <recommendedName>
        <fullName evidence="3">Pentatricopeptide repeat-containing protein-mitochondrial domain-containing protein</fullName>
    </recommendedName>
</protein>
<feature type="domain" description="Pentatricopeptide repeat-containing protein-mitochondrial" evidence="3">
    <location>
        <begin position="353"/>
        <end position="483"/>
    </location>
</feature>
<accession>A0ABR1SIW2</accession>
<dbReference type="InterPro" id="IPR011990">
    <property type="entry name" value="TPR-like_helical_dom_sf"/>
</dbReference>
<proteinExistence type="predicted"/>
<comment type="caution">
    <text evidence="4">The sequence shown here is derived from an EMBL/GenBank/DDBJ whole genome shotgun (WGS) entry which is preliminary data.</text>
</comment>
<dbReference type="Pfam" id="PF23276">
    <property type="entry name" value="TPR_24"/>
    <property type="match status" value="1"/>
</dbReference>
<reference evidence="4 5" key="1">
    <citation type="submission" date="2023-01" db="EMBL/GenBank/DDBJ databases">
        <title>Analysis of 21 Apiospora genomes using comparative genomics revels a genus with tremendous synthesis potential of carbohydrate active enzymes and secondary metabolites.</title>
        <authorList>
            <person name="Sorensen T."/>
        </authorList>
    </citation>
    <scope>NUCLEOTIDE SEQUENCE [LARGE SCALE GENOMIC DNA]</scope>
    <source>
        <strain evidence="4 5">CBS 20057</strain>
    </source>
</reference>
<dbReference type="PANTHER" id="PTHR47447">
    <property type="entry name" value="OS03G0856100 PROTEIN"/>
    <property type="match status" value="1"/>
</dbReference>
<evidence type="ECO:0000256" key="2">
    <source>
        <dbReference type="SAM" id="MobiDB-lite"/>
    </source>
</evidence>
<evidence type="ECO:0000313" key="4">
    <source>
        <dbReference type="EMBL" id="KAK8033453.1"/>
    </source>
</evidence>
<keyword evidence="1" id="KW-0677">Repeat</keyword>
<feature type="region of interest" description="Disordered" evidence="2">
    <location>
        <begin position="616"/>
        <end position="651"/>
    </location>
</feature>
<name>A0ABR1SIW2_9PEZI</name>
<dbReference type="EMBL" id="JAQQWI010000006">
    <property type="protein sequence ID" value="KAK8033453.1"/>
    <property type="molecule type" value="Genomic_DNA"/>
</dbReference>